<evidence type="ECO:0000313" key="1">
    <source>
        <dbReference type="EMBL" id="NMV41840.1"/>
    </source>
</evidence>
<dbReference type="RefSeq" id="WP_169341872.1">
    <property type="nucleotide sequence ID" value="NZ_JABBZM010000039.1"/>
</dbReference>
<dbReference type="AlphaFoldDB" id="A0A848P7X4"/>
<protein>
    <submittedName>
        <fullName evidence="1">Uncharacterized protein</fullName>
    </submittedName>
</protein>
<accession>A0A848P7X4</accession>
<evidence type="ECO:0000313" key="2">
    <source>
        <dbReference type="Proteomes" id="UP000575469"/>
    </source>
</evidence>
<name>A0A848P7X4_9RALS</name>
<reference evidence="1 2" key="1">
    <citation type="submission" date="2020-04" db="EMBL/GenBank/DDBJ databases">
        <title>Ralstonia insidiosa genome sequencing and assembly.</title>
        <authorList>
            <person name="Martins R.C.R."/>
            <person name="Perdigao-Neto L.V."/>
            <person name="Levin A.S.S."/>
            <person name="Costa S.F."/>
        </authorList>
    </citation>
    <scope>NUCLEOTIDE SEQUENCE [LARGE SCALE GENOMIC DNA]</scope>
    <source>
        <strain evidence="1 2">5047</strain>
    </source>
</reference>
<comment type="caution">
    <text evidence="1">The sequence shown here is derived from an EMBL/GenBank/DDBJ whole genome shotgun (WGS) entry which is preliminary data.</text>
</comment>
<dbReference type="Proteomes" id="UP000575469">
    <property type="component" value="Unassembled WGS sequence"/>
</dbReference>
<organism evidence="1 2">
    <name type="scientific">Ralstonia insidiosa</name>
    <dbReference type="NCBI Taxonomy" id="190721"/>
    <lineage>
        <taxon>Bacteria</taxon>
        <taxon>Pseudomonadati</taxon>
        <taxon>Pseudomonadota</taxon>
        <taxon>Betaproteobacteria</taxon>
        <taxon>Burkholderiales</taxon>
        <taxon>Burkholderiaceae</taxon>
        <taxon>Ralstonia</taxon>
    </lineage>
</organism>
<gene>
    <name evidence="1" type="ORF">HGR00_28380</name>
</gene>
<proteinExistence type="predicted"/>
<sequence length="172" mass="19547">MSQESKKYKGVLAKRIKPRRPMLLAAALRSQDALRSTIAEHDREDREKLIELAAHYNIPVGPNFHYELLLALAREYVPGFQEETATGRKKKWTFEKQFELADDVDALVVAGDVNHGIDWATQQLAKSKKWAAFLSAKDGGTADPAEALRKAYYGAKEQLKILRELMKESEKY</sequence>
<dbReference type="EMBL" id="JABBZM010000039">
    <property type="protein sequence ID" value="NMV41840.1"/>
    <property type="molecule type" value="Genomic_DNA"/>
</dbReference>